<dbReference type="InterPro" id="IPR002347">
    <property type="entry name" value="SDR_fam"/>
</dbReference>
<dbReference type="PRINTS" id="PR00080">
    <property type="entry name" value="SDRFAMILY"/>
</dbReference>
<dbReference type="PRINTS" id="PR00081">
    <property type="entry name" value="GDHRDH"/>
</dbReference>
<dbReference type="Proteomes" id="UP000824070">
    <property type="component" value="Unassembled WGS sequence"/>
</dbReference>
<dbReference type="Gene3D" id="3.40.50.720">
    <property type="entry name" value="NAD(P)-binding Rossmann-like Domain"/>
    <property type="match status" value="1"/>
</dbReference>
<dbReference type="Pfam" id="PF13561">
    <property type="entry name" value="adh_short_C2"/>
    <property type="match status" value="1"/>
</dbReference>
<proteinExistence type="inferred from homology"/>
<organism evidence="2 3">
    <name type="scientific">Candidatus Alloenteromonas pullicola</name>
    <dbReference type="NCBI Taxonomy" id="2840784"/>
    <lineage>
        <taxon>Bacteria</taxon>
        <taxon>Bacillati</taxon>
        <taxon>Bacillota</taxon>
        <taxon>Bacillota incertae sedis</taxon>
        <taxon>Candidatus Alloenteromonas</taxon>
    </lineage>
</organism>
<dbReference type="InterPro" id="IPR020904">
    <property type="entry name" value="Sc_DH/Rdtase_CS"/>
</dbReference>
<name>A0A9D1LP82_9FIRM</name>
<dbReference type="SUPFAM" id="SSF51735">
    <property type="entry name" value="NAD(P)-binding Rossmann-fold domains"/>
    <property type="match status" value="1"/>
</dbReference>
<dbReference type="PANTHER" id="PTHR42760">
    <property type="entry name" value="SHORT-CHAIN DEHYDROGENASES/REDUCTASES FAMILY MEMBER"/>
    <property type="match status" value="1"/>
</dbReference>
<comment type="similarity">
    <text evidence="1">Belongs to the short-chain dehydrogenases/reductases (SDR) family.</text>
</comment>
<dbReference type="PROSITE" id="PS00061">
    <property type="entry name" value="ADH_SHORT"/>
    <property type="match status" value="1"/>
</dbReference>
<dbReference type="CDD" id="cd05233">
    <property type="entry name" value="SDR_c"/>
    <property type="match status" value="1"/>
</dbReference>
<dbReference type="InterPro" id="IPR036291">
    <property type="entry name" value="NAD(P)-bd_dom_sf"/>
</dbReference>
<evidence type="ECO:0000256" key="1">
    <source>
        <dbReference type="ARBA" id="ARBA00006484"/>
    </source>
</evidence>
<accession>A0A9D1LP82</accession>
<evidence type="ECO:0000313" key="2">
    <source>
        <dbReference type="EMBL" id="HIU45452.1"/>
    </source>
</evidence>
<reference evidence="2" key="1">
    <citation type="submission" date="2020-10" db="EMBL/GenBank/DDBJ databases">
        <authorList>
            <person name="Gilroy R."/>
        </authorList>
    </citation>
    <scope>NUCLEOTIDE SEQUENCE</scope>
    <source>
        <strain evidence="2">ChiGjej1B1-22543</strain>
    </source>
</reference>
<comment type="caution">
    <text evidence="2">The sequence shown here is derived from an EMBL/GenBank/DDBJ whole genome shotgun (WGS) entry which is preliminary data.</text>
</comment>
<evidence type="ECO:0000313" key="3">
    <source>
        <dbReference type="Proteomes" id="UP000824070"/>
    </source>
</evidence>
<reference evidence="2" key="2">
    <citation type="journal article" date="2021" name="PeerJ">
        <title>Extensive microbial diversity within the chicken gut microbiome revealed by metagenomics and culture.</title>
        <authorList>
            <person name="Gilroy R."/>
            <person name="Ravi A."/>
            <person name="Getino M."/>
            <person name="Pursley I."/>
            <person name="Horton D.L."/>
            <person name="Alikhan N.F."/>
            <person name="Baker D."/>
            <person name="Gharbi K."/>
            <person name="Hall N."/>
            <person name="Watson M."/>
            <person name="Adriaenssens E.M."/>
            <person name="Foster-Nyarko E."/>
            <person name="Jarju S."/>
            <person name="Secka A."/>
            <person name="Antonio M."/>
            <person name="Oren A."/>
            <person name="Chaudhuri R.R."/>
            <person name="La Ragione R."/>
            <person name="Hildebrand F."/>
            <person name="Pallen M.J."/>
        </authorList>
    </citation>
    <scope>NUCLEOTIDE SEQUENCE</scope>
    <source>
        <strain evidence="2">ChiGjej1B1-22543</strain>
    </source>
</reference>
<sequence length="215" mass="23081">MKALITGTSGGIGKAIAELFLSKGHEVIGFDIAPASITHAHYSHYQLDIAKSDLPDIEGVEVLIDNAGTQDEDRAIEVNLLGNIKIAERYGIQPSIKSVLFIASSSASTGAEFPLYSASKGGIVAYMKNLAQRIAKYGATCNSLSPGGVDTALNKHILDDPKLHKAVLDETLLGKWASPEEIAQWAYFLTCINKSMTAQDVLVDNGEAAKFNFIW</sequence>
<dbReference type="EMBL" id="DVMV01000030">
    <property type="protein sequence ID" value="HIU45452.1"/>
    <property type="molecule type" value="Genomic_DNA"/>
</dbReference>
<protein>
    <submittedName>
        <fullName evidence="2">SDR family oxidoreductase</fullName>
    </submittedName>
</protein>
<dbReference type="AlphaFoldDB" id="A0A9D1LP82"/>
<dbReference type="GO" id="GO:0016616">
    <property type="term" value="F:oxidoreductase activity, acting on the CH-OH group of donors, NAD or NADP as acceptor"/>
    <property type="evidence" value="ECO:0007669"/>
    <property type="project" value="TreeGrafter"/>
</dbReference>
<gene>
    <name evidence="2" type="ORF">IAC52_04055</name>
</gene>